<keyword evidence="9" id="KW-1185">Reference proteome</keyword>
<feature type="region of interest" description="Disordered" evidence="4">
    <location>
        <begin position="501"/>
        <end position="537"/>
    </location>
</feature>
<organism evidence="8 9">
    <name type="scientific">Pristionchus fissidentatus</name>
    <dbReference type="NCBI Taxonomy" id="1538716"/>
    <lineage>
        <taxon>Eukaryota</taxon>
        <taxon>Metazoa</taxon>
        <taxon>Ecdysozoa</taxon>
        <taxon>Nematoda</taxon>
        <taxon>Chromadorea</taxon>
        <taxon>Rhabditida</taxon>
        <taxon>Rhabditina</taxon>
        <taxon>Diplogasteromorpha</taxon>
        <taxon>Diplogasteroidea</taxon>
        <taxon>Neodiplogasteridae</taxon>
        <taxon>Pristionchus</taxon>
    </lineage>
</organism>
<dbReference type="InterPro" id="IPR009723">
    <property type="entry name" value="Pop1_N"/>
</dbReference>
<reference evidence="8" key="1">
    <citation type="submission" date="2023-10" db="EMBL/GenBank/DDBJ databases">
        <title>Genome assembly of Pristionchus species.</title>
        <authorList>
            <person name="Yoshida K."/>
            <person name="Sommer R.J."/>
        </authorList>
    </citation>
    <scope>NUCLEOTIDE SEQUENCE</scope>
    <source>
        <strain evidence="8">RS5133</strain>
    </source>
</reference>
<feature type="region of interest" description="Disordered" evidence="4">
    <location>
        <begin position="647"/>
        <end position="706"/>
    </location>
</feature>
<dbReference type="InterPro" id="IPR055079">
    <property type="entry name" value="POP1_C"/>
</dbReference>
<dbReference type="Pfam" id="PF22770">
    <property type="entry name" value="POP1_C"/>
    <property type="match status" value="1"/>
</dbReference>
<dbReference type="GO" id="GO:0005655">
    <property type="term" value="C:nucleolar ribonuclease P complex"/>
    <property type="evidence" value="ECO:0007669"/>
    <property type="project" value="InterPro"/>
</dbReference>
<keyword evidence="2" id="KW-0819">tRNA processing</keyword>
<dbReference type="AlphaFoldDB" id="A0AAV5VF46"/>
<evidence type="ECO:0000313" key="9">
    <source>
        <dbReference type="Proteomes" id="UP001432322"/>
    </source>
</evidence>
<feature type="domain" description="Pop1 N-terminal" evidence="5">
    <location>
        <begin position="50"/>
        <end position="86"/>
    </location>
</feature>
<evidence type="ECO:0000259" key="7">
    <source>
        <dbReference type="Pfam" id="PF22770"/>
    </source>
</evidence>
<name>A0AAV5VF46_9BILA</name>
<evidence type="ECO:0000256" key="4">
    <source>
        <dbReference type="SAM" id="MobiDB-lite"/>
    </source>
</evidence>
<feature type="region of interest" description="Disordered" evidence="4">
    <location>
        <begin position="385"/>
        <end position="404"/>
    </location>
</feature>
<feature type="domain" description="POPLD" evidence="6">
    <location>
        <begin position="467"/>
        <end position="559"/>
    </location>
</feature>
<comment type="subcellular location">
    <subcellularLocation>
        <location evidence="1">Nucleus</location>
    </subcellularLocation>
</comment>
<feature type="compositionally biased region" description="Basic and acidic residues" evidence="4">
    <location>
        <begin position="514"/>
        <end position="535"/>
    </location>
</feature>
<feature type="domain" description="POP1 C-terminal" evidence="7">
    <location>
        <begin position="616"/>
        <end position="835"/>
    </location>
</feature>
<feature type="compositionally biased region" description="Acidic residues" evidence="4">
    <location>
        <begin position="675"/>
        <end position="689"/>
    </location>
</feature>
<evidence type="ECO:0000259" key="6">
    <source>
        <dbReference type="Pfam" id="PF08170"/>
    </source>
</evidence>
<dbReference type="EMBL" id="BTSY01000003">
    <property type="protein sequence ID" value="GMT17357.1"/>
    <property type="molecule type" value="Genomic_DNA"/>
</dbReference>
<proteinExistence type="predicted"/>
<gene>
    <name evidence="8" type="ORF">PFISCL1PPCAC_8654</name>
</gene>
<dbReference type="PANTHER" id="PTHR22731:SF3">
    <property type="entry name" value="RIBONUCLEASES P_MRP PROTEIN SUBUNIT POP1"/>
    <property type="match status" value="1"/>
</dbReference>
<dbReference type="Proteomes" id="UP001432322">
    <property type="component" value="Unassembled WGS sequence"/>
</dbReference>
<dbReference type="GO" id="GO:0001682">
    <property type="term" value="P:tRNA 5'-leader removal"/>
    <property type="evidence" value="ECO:0007669"/>
    <property type="project" value="InterPro"/>
</dbReference>
<dbReference type="InterPro" id="IPR012590">
    <property type="entry name" value="POPLD_dom"/>
</dbReference>
<protein>
    <submittedName>
        <fullName evidence="8">Uncharacterized protein</fullName>
    </submittedName>
</protein>
<dbReference type="Pfam" id="PF06978">
    <property type="entry name" value="POP1_N"/>
    <property type="match status" value="2"/>
</dbReference>
<feature type="domain" description="Pop1 N-terminal" evidence="5">
    <location>
        <begin position="100"/>
        <end position="173"/>
    </location>
</feature>
<feature type="non-terminal residue" evidence="8">
    <location>
        <position position="1"/>
    </location>
</feature>
<evidence type="ECO:0000256" key="3">
    <source>
        <dbReference type="ARBA" id="ARBA00023242"/>
    </source>
</evidence>
<evidence type="ECO:0000256" key="2">
    <source>
        <dbReference type="ARBA" id="ARBA00022694"/>
    </source>
</evidence>
<dbReference type="GO" id="GO:0000172">
    <property type="term" value="C:ribonuclease MRP complex"/>
    <property type="evidence" value="ECO:0007669"/>
    <property type="project" value="InterPro"/>
</dbReference>
<keyword evidence="3" id="KW-0539">Nucleus</keyword>
<feature type="compositionally biased region" description="Basic and acidic residues" evidence="4">
    <location>
        <begin position="650"/>
        <end position="674"/>
    </location>
</feature>
<dbReference type="PANTHER" id="PTHR22731">
    <property type="entry name" value="RIBONUCLEASES P/MRP PROTEIN SUBUNIT POP1"/>
    <property type="match status" value="1"/>
</dbReference>
<evidence type="ECO:0000259" key="5">
    <source>
        <dbReference type="Pfam" id="PF06978"/>
    </source>
</evidence>
<feature type="compositionally biased region" description="Basic and acidic residues" evidence="4">
    <location>
        <begin position="690"/>
        <end position="705"/>
    </location>
</feature>
<accession>A0AAV5VF46</accession>
<evidence type="ECO:0000256" key="1">
    <source>
        <dbReference type="ARBA" id="ARBA00004123"/>
    </source>
</evidence>
<dbReference type="Pfam" id="PF08170">
    <property type="entry name" value="POPLD"/>
    <property type="match status" value="1"/>
</dbReference>
<evidence type="ECO:0000313" key="8">
    <source>
        <dbReference type="EMBL" id="GMT17357.1"/>
    </source>
</evidence>
<sequence>IEMGDSDGQAKEMAFNVTEFVEKRAAQIHDLLAVIDNSSLVAGEVTKGPRTAAQRLPRHMRRRAMSHNVKRMPRRFRAFARPFLERSKHRKKPPSRFARRRPRNLLLNYVRRQRSDAWLETHIWHAKRFHMVQRWSYRIPDRSFQRAFRPIYRTTRRGAVVRDKSYLSCLLLSAPAQSTLIAALSPLCCPATVEASVRGVGGRDGRREVNTLLYRKDAYPRGLIGPARFQWSTSAEGRAQLALWVHPACRAAVMAELQLLLQLKKWEEPQLDEETKRKLDSPDNITEWRAARASVLTEVYEGEGGVRLEDLRDQLVRLRLVGPKSLRVLAESLLLVEEGEETREYEQQHTCWREVYTRVPPGELQDGLAISLLVEDHRCGRPARRGLLASDVPPPSVDPDEVEHPTPAAAIWSREERLRTMETRLSNSAMAELRGSSIGGRVDRTAAKLPVMVVVRSAAAEEMTMSGADVIVPAGFGVDLWIALQMRTARASGLRDELAAHAESSTPAFPADTVDARAGEEESRREKREKEDKHLSRPWNRRPSFWDGLSVKYPFSFEWAELVRDWSKCGKEVAAAEPYVLRDRRLLESLRAYLAGRGGEQAVKRLGVIVKEHAQALVPIQLDAVARGRPRRFALICLGNRKEVARKRKKGEEAYTEPARRGEIKDQPGKSGEKGEEEEERMEEGEDEKEMSKAEKDQWQNEMWKDVVSTETGAREKTISLKEMFASKLVSKERKRSLLNRKKKLRQKRRRLTAGARAADAQREVLEKEATSYRTSATREICGRVLRGDFCFTAAKGRAIGLVPIAVLAEMRERRAEVLFRNTTSAHYHPAKATVSMARLTL</sequence>
<comment type="caution">
    <text evidence="8">The sequence shown here is derived from an EMBL/GenBank/DDBJ whole genome shotgun (WGS) entry which is preliminary data.</text>
</comment>
<dbReference type="InterPro" id="IPR039182">
    <property type="entry name" value="Pop1"/>
</dbReference>